<comment type="caution">
    <text evidence="2">The sequence shown here is derived from an EMBL/GenBank/DDBJ whole genome shotgun (WGS) entry which is preliminary data.</text>
</comment>
<dbReference type="GO" id="GO:0031419">
    <property type="term" value="F:cobalamin binding"/>
    <property type="evidence" value="ECO:0007669"/>
    <property type="project" value="InterPro"/>
</dbReference>
<accession>A0A964TA14</accession>
<dbReference type="GO" id="GO:0016866">
    <property type="term" value="F:intramolecular transferase activity"/>
    <property type="evidence" value="ECO:0007669"/>
    <property type="project" value="InterPro"/>
</dbReference>
<keyword evidence="3" id="KW-1185">Reference proteome</keyword>
<feature type="domain" description="Methylmalonyl-CoA mutase alpha/beta chain catalytic" evidence="1">
    <location>
        <begin position="106"/>
        <end position="419"/>
    </location>
</feature>
<dbReference type="EMBL" id="JAAABI010000001">
    <property type="protein sequence ID" value="NAY90494.1"/>
    <property type="molecule type" value="Genomic_DNA"/>
</dbReference>
<evidence type="ECO:0000313" key="3">
    <source>
        <dbReference type="Proteomes" id="UP000667650"/>
    </source>
</evidence>
<dbReference type="InterPro" id="IPR006099">
    <property type="entry name" value="MeMalonylCoA_mutase_a/b_cat"/>
</dbReference>
<evidence type="ECO:0000259" key="1">
    <source>
        <dbReference type="Pfam" id="PF01642"/>
    </source>
</evidence>
<evidence type="ECO:0000313" key="2">
    <source>
        <dbReference type="EMBL" id="NAY90494.1"/>
    </source>
</evidence>
<dbReference type="Proteomes" id="UP000667650">
    <property type="component" value="Unassembled WGS sequence"/>
</dbReference>
<gene>
    <name evidence="2" type="ORF">GTQ34_01060</name>
</gene>
<protein>
    <submittedName>
        <fullName evidence="2">Methylmalonyl-CoA mutase</fullName>
    </submittedName>
</protein>
<proteinExistence type="predicted"/>
<organism evidence="2 3">
    <name type="scientific">Flagellimonas ochracea</name>
    <dbReference type="NCBI Taxonomy" id="2696472"/>
    <lineage>
        <taxon>Bacteria</taxon>
        <taxon>Pseudomonadati</taxon>
        <taxon>Bacteroidota</taxon>
        <taxon>Flavobacteriia</taxon>
        <taxon>Flavobacteriales</taxon>
        <taxon>Flavobacteriaceae</taxon>
        <taxon>Flagellimonas</taxon>
    </lineage>
</organism>
<dbReference type="InterPro" id="IPR016176">
    <property type="entry name" value="Cbl-dep_enz_cat"/>
</dbReference>
<dbReference type="SUPFAM" id="SSF51703">
    <property type="entry name" value="Cobalamin (vitamin B12)-dependent enzymes"/>
    <property type="match status" value="1"/>
</dbReference>
<sequence>MSDTRLFSEFPEVSAKQWKQKIQVDLKGADYNDTLVWESLEGITVKPFYHPDDLQGKPTFRISENHSWHIAQSIYAGESKKANAKALDVLKKGAESLLFTIPDEETDFEILLANIDLEVVPLHFHFEFLKVEPFKKLLAFLDGAKSTVHLNVDIIGHLARSGNWYHNLEKDHELLNEIYALTSTLNTISLVGVDLGLYQNAGANMVQQLAYGMAHANEYLAHFNPKSSFPITFKVALGSNYFFEIAKLRALRWLWSTLAGEYGIQNDCHIIAVPSKRNKTIYDYNVNMLRTTSECMSAVLGGADAVCNLAYDAIYHKNNEFGERIARNQLLLLKEESYMAEAAQISEGAYYIESLTQQMAEKALSLFKQVEASGGFLDALKKGTIQQKIAVGAEKEQQQFDTGQTVLLGTNSFQNPHDRMKDNLELFPFVKNKPRKTLIVPIIEKRLAETTEQKRLEDE</sequence>
<name>A0A964TA14_9FLAO</name>
<dbReference type="CDD" id="cd03677">
    <property type="entry name" value="MM_CoA_mutase_beta"/>
    <property type="match status" value="1"/>
</dbReference>
<dbReference type="AlphaFoldDB" id="A0A964TA14"/>
<reference evidence="2" key="1">
    <citation type="submission" date="2020-01" db="EMBL/GenBank/DDBJ databases">
        <title>Muricauda ochracea sp. nov., isolated from a tidal flat of Garorim bay in Korea.</title>
        <authorList>
            <person name="Kim D."/>
            <person name="Yoo Y."/>
            <person name="Kim J.-J."/>
        </authorList>
    </citation>
    <scope>NUCLEOTIDE SEQUENCE</scope>
    <source>
        <strain evidence="2">JGD-17</strain>
    </source>
</reference>
<dbReference type="PANTHER" id="PTHR48101">
    <property type="entry name" value="METHYLMALONYL-COA MUTASE, MITOCHONDRIAL-RELATED"/>
    <property type="match status" value="1"/>
</dbReference>
<dbReference type="Gene3D" id="3.20.20.240">
    <property type="entry name" value="Methylmalonyl-CoA mutase"/>
    <property type="match status" value="1"/>
</dbReference>
<dbReference type="Pfam" id="PF01642">
    <property type="entry name" value="MM_CoA_mutase"/>
    <property type="match status" value="1"/>
</dbReference>
<dbReference type="RefSeq" id="WP_166521908.1">
    <property type="nucleotide sequence ID" value="NZ_JAAABI010000001.1"/>
</dbReference>
<dbReference type="PANTHER" id="PTHR48101:SF1">
    <property type="entry name" value="METHYLMALONYL-COA MUTASE, LARGE SUBUNIT"/>
    <property type="match status" value="1"/>
</dbReference>